<dbReference type="GeneID" id="22575221"/>
<dbReference type="eggNOG" id="KOG4308">
    <property type="taxonomic scope" value="Eukaryota"/>
</dbReference>
<dbReference type="Gene3D" id="3.80.10.10">
    <property type="entry name" value="Ribonuclease Inhibitor"/>
    <property type="match status" value="2"/>
</dbReference>
<keyword evidence="3" id="KW-1185">Reference proteome</keyword>
<evidence type="ECO:0008006" key="4">
    <source>
        <dbReference type="Google" id="ProtNLM"/>
    </source>
</evidence>
<dbReference type="VEuPathDB" id="TriTrypDB:LPMP_230170"/>
<dbReference type="VEuPathDB" id="TriTrypDB:LPAL13_230006600"/>
<dbReference type="KEGG" id="lpan:LPMP_230170"/>
<dbReference type="SMART" id="SM00368">
    <property type="entry name" value="LRR_RI"/>
    <property type="match status" value="8"/>
</dbReference>
<keyword evidence="1" id="KW-0677">Repeat</keyword>
<sequence length="366" mass="39208">MWVEAYRAACAEVHTDMREDISSSGATGELIVRGNTFQNFKNRVCDTDVQAIVAALSMYPGMSALYLPYNNISDEGGLLLGKALGHQLSSIITLDVQYNSLGTEAGVAIAQGLQRNDSLCHVTLAGNPLGGHCGAALGEALRQNMNLAVLDLFNTDLDMTALVHISRALEVNKGLSSLNIGRPLLHGVVEVASVVNHLSIALQRNSALEELHMAYFGLVDDCLQTLVLALCGSAVTALCIKGNKLSQDAGQLLARLLDRRHDFRSLDVSCNRLRDAGAEALAKGVAHHPQLESLEFESCTISEHGLVVLIESLRSCATLRRLTLWGNAVTPAVASALTAVFCDLRELDHIDVGIAEEDGQLVAYRA</sequence>
<organism evidence="2 3">
    <name type="scientific">Leishmania panamensis</name>
    <dbReference type="NCBI Taxonomy" id="5679"/>
    <lineage>
        <taxon>Eukaryota</taxon>
        <taxon>Discoba</taxon>
        <taxon>Euglenozoa</taxon>
        <taxon>Kinetoplastea</taxon>
        <taxon>Metakinetoplastina</taxon>
        <taxon>Trypanosomatida</taxon>
        <taxon>Trypanosomatidae</taxon>
        <taxon>Leishmaniinae</taxon>
        <taxon>Leishmania</taxon>
        <taxon>Leishmania guyanensis species complex</taxon>
    </lineage>
</organism>
<dbReference type="EMBL" id="CP009392">
    <property type="protein sequence ID" value="AIN98469.1"/>
    <property type="molecule type" value="Genomic_DNA"/>
</dbReference>
<evidence type="ECO:0000256" key="1">
    <source>
        <dbReference type="ARBA" id="ARBA00022737"/>
    </source>
</evidence>
<dbReference type="OrthoDB" id="272549at2759"/>
<dbReference type="InterPro" id="IPR032675">
    <property type="entry name" value="LRR_dom_sf"/>
</dbReference>
<dbReference type="RefSeq" id="XP_010699176.1">
    <property type="nucleotide sequence ID" value="XM_010700874.1"/>
</dbReference>
<evidence type="ECO:0000313" key="3">
    <source>
        <dbReference type="Proteomes" id="UP000063063"/>
    </source>
</evidence>
<proteinExistence type="predicted"/>
<dbReference type="Proteomes" id="UP000063063">
    <property type="component" value="Chromosome 23"/>
</dbReference>
<dbReference type="SUPFAM" id="SSF52047">
    <property type="entry name" value="RNI-like"/>
    <property type="match status" value="1"/>
</dbReference>
<dbReference type="PANTHER" id="PTHR24111:SF0">
    <property type="entry name" value="LEUCINE-RICH REPEAT-CONTAINING PROTEIN"/>
    <property type="match status" value="1"/>
</dbReference>
<protein>
    <recommendedName>
        <fullName evidence="4">Leucine-rich repeat protein</fullName>
    </recommendedName>
</protein>
<dbReference type="AlphaFoldDB" id="A0A088RT87"/>
<dbReference type="InterPro" id="IPR001611">
    <property type="entry name" value="Leu-rich_rpt"/>
</dbReference>
<evidence type="ECO:0000313" key="2">
    <source>
        <dbReference type="EMBL" id="AIN98469.1"/>
    </source>
</evidence>
<name>A0A088RT87_LEIPA</name>
<dbReference type="InterPro" id="IPR052201">
    <property type="entry name" value="LRR-containing_regulator"/>
</dbReference>
<accession>A0A088RT87</accession>
<gene>
    <name evidence="2" type="ORF">LPMP_230170</name>
</gene>
<reference evidence="2 3" key="1">
    <citation type="journal article" date="2015" name="Sci. Rep.">
        <title>The genome of Leishmania panamensis: insights into genomics of the L. (Viannia) subgenus.</title>
        <authorList>
            <person name="Llanes A."/>
            <person name="Restrepo C.M."/>
            <person name="Vecchio G.D."/>
            <person name="Anguizola F.J."/>
            <person name="Lleonart R."/>
        </authorList>
    </citation>
    <scope>NUCLEOTIDE SEQUENCE [LARGE SCALE GENOMIC DNA]</scope>
    <source>
        <strain evidence="2 3">MHOM/PA/94/PSC-1</strain>
    </source>
</reference>
<dbReference type="PANTHER" id="PTHR24111">
    <property type="entry name" value="LEUCINE-RICH REPEAT-CONTAINING PROTEIN 34"/>
    <property type="match status" value="1"/>
</dbReference>
<dbReference type="Pfam" id="PF13516">
    <property type="entry name" value="LRR_6"/>
    <property type="match status" value="1"/>
</dbReference>